<reference evidence="1 2" key="1">
    <citation type="journal article" date="2021" name="Appl. Environ. Microbiol.">
        <title>Genetic linkage and physical mapping for an oyster mushroom Pleurotus cornucopiae and QTL analysis for the trait cap color.</title>
        <authorList>
            <person name="Zhang Y."/>
            <person name="Gao W."/>
            <person name="Sonnenberg A."/>
            <person name="Chen Q."/>
            <person name="Zhang J."/>
            <person name="Huang C."/>
        </authorList>
    </citation>
    <scope>NUCLEOTIDE SEQUENCE [LARGE SCALE GENOMIC DNA]</scope>
    <source>
        <strain evidence="1">CCMSSC00406</strain>
    </source>
</reference>
<proteinExistence type="predicted"/>
<evidence type="ECO:0000313" key="1">
    <source>
        <dbReference type="EMBL" id="KAG9223844.1"/>
    </source>
</evidence>
<evidence type="ECO:0000313" key="2">
    <source>
        <dbReference type="Proteomes" id="UP000824881"/>
    </source>
</evidence>
<dbReference type="Proteomes" id="UP000824881">
    <property type="component" value="Unassembled WGS sequence"/>
</dbReference>
<protein>
    <submittedName>
        <fullName evidence="1">Uncharacterized protein</fullName>
    </submittedName>
</protein>
<organism evidence="1 2">
    <name type="scientific">Pleurotus cornucopiae</name>
    <name type="common">Cornucopia mushroom</name>
    <dbReference type="NCBI Taxonomy" id="5321"/>
    <lineage>
        <taxon>Eukaryota</taxon>
        <taxon>Fungi</taxon>
        <taxon>Dikarya</taxon>
        <taxon>Basidiomycota</taxon>
        <taxon>Agaricomycotina</taxon>
        <taxon>Agaricomycetes</taxon>
        <taxon>Agaricomycetidae</taxon>
        <taxon>Agaricales</taxon>
        <taxon>Pleurotineae</taxon>
        <taxon>Pleurotaceae</taxon>
        <taxon>Pleurotus</taxon>
    </lineage>
</organism>
<gene>
    <name evidence="1" type="ORF">CCMSSC00406_0007706</name>
</gene>
<dbReference type="EMBL" id="WQMT02000004">
    <property type="protein sequence ID" value="KAG9223844.1"/>
    <property type="molecule type" value="Genomic_DNA"/>
</dbReference>
<name>A0ACB7IZY0_PLECO</name>
<accession>A0ACB7IZY0</accession>
<comment type="caution">
    <text evidence="1">The sequence shown here is derived from an EMBL/GenBank/DDBJ whole genome shotgun (WGS) entry which is preliminary data.</text>
</comment>
<sequence length="1231" mass="134605">MLSMNSPRTDPCERSAWEITWSCVAVIVACTWKAVHPNVLPSHLRGSAKWRLILRRLRMTLWALLVPELMVMWAVTQWFDAREISELQRQGNERDIESRDSVGEGESYVLVSGSADSTREASTSKPSSSAPGKLSWTTVHSFFLTMGGFVVNIGGVEHTLRLEDVVPQPPGFKELPRVPWPAVEGADINDKSKIDGIAKTLVTVQTTWFIVQLLIRAIEGLAVTELEVMTLAYALMCAFLYGFWWNKPYDVHKPILTGTSDQLEVAEPRRRSMSLTSLLDGDWIMYLHGAIVEDTRLDYLSEMAPERNGRIAIVISLISATLFGSIHCIAWNFQFPTPAERIIWISSSLVIVAVPPLWVCEAVTVIACKATEIRPSIRNALVVPRYVILAGLIDVTGPTLRLIRVRASGPPAFRRSPTIHSCDSIRMPHAAHDNMSRSRVPQVPPMSNQPGSKSLHQSTATTSSHPTTPTPKDRKSRNTRGPGVGAYGSLGRGAAGRVPLHRRGTSSKYESLEDLLKEAGYKETRIFTPESDRNTKARGAGNPYDSDGALQHGRALKSSLRGGVGAFVGFFTGLVASKVEDNAEASGHVAGPEYTTPASPSPSPYPSRPAQHRQSSASSISVNRNQHQHQLARNSSSTQLSSSMESLPHWNPQSEQSAVSSRNSAYARPGQRSNPYVYGPGYVQASTSSLRLQVETIPESPSNPSSSHSHRNSYTRQPARPPNRPANLRVPQPLGGAGALLRHIASESSLLPERPQSTPPFSASRLTFLQHEDDFQSNRTSVLARNEAKHSWLQSVARTMLLGVPHSSDPPYATSTKDSPGGEGFSPSRINPDVSRRPGLSRTVSNQSYRKPPPTINLSNQHSPISERPPANWGSTSDLLPSRNTLVKRTLHRSASTQSGRLGTSPASNLLAPPSLSRLGLQRSAQSEGEVSRARVVVRSAPGSRANSRVRQAGSTRGQSKNKGGSAMPNDDYDELTPEDMFKKLMTERQKELRLARRGRPKGKGKRGDDLDLPVLAKTKVEGDIWGMRRREGKGGDEKGAKTLPTKHDVPNVRDRRDSEVTIMERRGRDKTRENRYISGWGMQLPSPSPWPQRTHSPLTPHSPASSISHSVSIRESSSSSSARRHTHDGASSGLAEDEDDSSNGDTSDSSEDGAEIDLARILVPAKRQSSIRSLRRHLATQPRVAAPPLPAHGPFSGDDGRARTPLMRRHVGLSSRSEEYASRDAGSPSS</sequence>
<keyword evidence="2" id="KW-1185">Reference proteome</keyword>